<gene>
    <name evidence="1" type="ORF">H2136_20190</name>
</gene>
<dbReference type="EMBL" id="JACLAN010000013">
    <property type="protein sequence ID" value="MBC8674282.1"/>
    <property type="molecule type" value="Genomic_DNA"/>
</dbReference>
<evidence type="ECO:0000313" key="1">
    <source>
        <dbReference type="EMBL" id="MBC8674282.1"/>
    </source>
</evidence>
<sequence>MNNRIRCDAINACVTSDVEGARDEQTIAYTAFVAQTITLVSLLTSCSHGCSNHLARFAAMLRHRPITWPSTQPAR</sequence>
<comment type="caution">
    <text evidence="1">The sequence shown here is derived from an EMBL/GenBank/DDBJ whole genome shotgun (WGS) entry which is preliminary data.</text>
</comment>
<protein>
    <submittedName>
        <fullName evidence="1">Uncharacterized protein</fullName>
    </submittedName>
</protein>
<dbReference type="AlphaFoldDB" id="A0A926FP98"/>
<proteinExistence type="predicted"/>
<name>A0A926FP98_AERHY</name>
<accession>A0A926FP98</accession>
<organism evidence="1">
    <name type="scientific">Aeromonas hydrophila</name>
    <dbReference type="NCBI Taxonomy" id="644"/>
    <lineage>
        <taxon>Bacteria</taxon>
        <taxon>Pseudomonadati</taxon>
        <taxon>Pseudomonadota</taxon>
        <taxon>Gammaproteobacteria</taxon>
        <taxon>Aeromonadales</taxon>
        <taxon>Aeromonadaceae</taxon>
        <taxon>Aeromonas</taxon>
    </lineage>
</organism>
<reference evidence="1" key="1">
    <citation type="submission" date="2020-07" db="EMBL/GenBank/DDBJ databases">
        <title>Carbapenem Resistant Aeromonas hydrophila Carrying blacphA7 Isolated from Two Solid Organ Transplant Patients.</title>
        <authorList>
            <person name="Hilt E."/>
            <person name="Fitzwater S.P."/>
            <person name="Ward K."/>
            <person name="De St Maurice A."/>
            <person name="Chandrasekaran S."/>
            <person name="Garner O.B."/>
            <person name="Yang S."/>
        </authorList>
    </citation>
    <scope>NUCLEOTIDE SEQUENCE</scope>
    <source>
        <strain evidence="1">B-1</strain>
    </source>
</reference>